<feature type="transmembrane region" description="Helical" evidence="1">
    <location>
        <begin position="170"/>
        <end position="189"/>
    </location>
</feature>
<keyword evidence="1" id="KW-1133">Transmembrane helix</keyword>
<keyword evidence="1" id="KW-0472">Membrane</keyword>
<feature type="transmembrane region" description="Helical" evidence="1">
    <location>
        <begin position="74"/>
        <end position="96"/>
    </location>
</feature>
<protein>
    <submittedName>
        <fullName evidence="2">Uncharacterized protein</fullName>
    </submittedName>
</protein>
<feature type="transmembrane region" description="Helical" evidence="1">
    <location>
        <begin position="225"/>
        <end position="244"/>
    </location>
</feature>
<keyword evidence="3" id="KW-1185">Reference proteome</keyword>
<sequence>MVGWIGLAIVSLGWQVGSHFFLDYLFEQTDLDLSLFTTLVQLNFGLRTVLWLVLLVGLWMTAEALDARRLRQSAGCLGLHLLLMVGINLAFMANVFDGLDAIDRVRDVYMTLGGGLLIAGGALILAHAKERGADSSALTIPGIALAVDLALIFIGPMVMEQVDTPSMKQLWFLVTLASSAFFWLCWFALPRSAFADQVPEAVVIEGEDGAPPMELGPTHDPTQDLLVGGLWAAGGVLVTVLSFAGGGIDGRAVLAWGPIVYGVFRIIRGLSKRA</sequence>
<dbReference type="AlphaFoldDB" id="A6GEZ1"/>
<feature type="transmembrane region" description="Helical" evidence="1">
    <location>
        <begin position="250"/>
        <end position="267"/>
    </location>
</feature>
<reference evidence="2 3" key="1">
    <citation type="submission" date="2007-06" db="EMBL/GenBank/DDBJ databases">
        <authorList>
            <person name="Shimkets L."/>
            <person name="Ferriera S."/>
            <person name="Johnson J."/>
            <person name="Kravitz S."/>
            <person name="Beeson K."/>
            <person name="Sutton G."/>
            <person name="Rogers Y.-H."/>
            <person name="Friedman R."/>
            <person name="Frazier M."/>
            <person name="Venter J.C."/>
        </authorList>
    </citation>
    <scope>NUCLEOTIDE SEQUENCE [LARGE SCALE GENOMIC DNA]</scope>
    <source>
        <strain evidence="2 3">SIR-1</strain>
    </source>
</reference>
<gene>
    <name evidence="2" type="ORF">PPSIR1_29016</name>
</gene>
<feature type="transmembrane region" description="Helical" evidence="1">
    <location>
        <begin position="42"/>
        <end position="62"/>
    </location>
</feature>
<accession>A6GEZ1</accession>
<dbReference type="EMBL" id="ABCS01000087">
    <property type="protein sequence ID" value="EDM75583.1"/>
    <property type="molecule type" value="Genomic_DNA"/>
</dbReference>
<organism evidence="2 3">
    <name type="scientific">Plesiocystis pacifica SIR-1</name>
    <dbReference type="NCBI Taxonomy" id="391625"/>
    <lineage>
        <taxon>Bacteria</taxon>
        <taxon>Pseudomonadati</taxon>
        <taxon>Myxococcota</taxon>
        <taxon>Polyangia</taxon>
        <taxon>Nannocystales</taxon>
        <taxon>Nannocystaceae</taxon>
        <taxon>Plesiocystis</taxon>
    </lineage>
</organism>
<evidence type="ECO:0000256" key="1">
    <source>
        <dbReference type="SAM" id="Phobius"/>
    </source>
</evidence>
<evidence type="ECO:0000313" key="3">
    <source>
        <dbReference type="Proteomes" id="UP000005801"/>
    </source>
</evidence>
<dbReference type="Proteomes" id="UP000005801">
    <property type="component" value="Unassembled WGS sequence"/>
</dbReference>
<feature type="transmembrane region" description="Helical" evidence="1">
    <location>
        <begin position="138"/>
        <end position="158"/>
    </location>
</feature>
<comment type="caution">
    <text evidence="2">The sequence shown here is derived from an EMBL/GenBank/DDBJ whole genome shotgun (WGS) entry which is preliminary data.</text>
</comment>
<name>A6GEZ1_9BACT</name>
<feature type="transmembrane region" description="Helical" evidence="1">
    <location>
        <begin position="108"/>
        <end position="126"/>
    </location>
</feature>
<evidence type="ECO:0000313" key="2">
    <source>
        <dbReference type="EMBL" id="EDM75583.1"/>
    </source>
</evidence>
<proteinExistence type="predicted"/>
<keyword evidence="1" id="KW-0812">Transmembrane</keyword>
<dbReference type="RefSeq" id="WP_006975281.1">
    <property type="nucleotide sequence ID" value="NZ_ABCS01000087.1"/>
</dbReference>